<accession>A0A1G8UY90</accession>
<keyword evidence="1" id="KW-0812">Transmembrane</keyword>
<evidence type="ECO:0000313" key="3">
    <source>
        <dbReference type="Proteomes" id="UP000199225"/>
    </source>
</evidence>
<sequence length="116" mass="13648">MSPFSYMLIGHLFGDYLFQTKWMAIHKADQWPALLVHSTVYTLFVLLACLWGGVDVGWLGFAFIWGTHVFLDRRGFVTWWSRTIMRNKDPEIAWLCIIVDQVFHIFVLALVLHYQL</sequence>
<dbReference type="RefSeq" id="WP_093194138.1">
    <property type="nucleotide sequence ID" value="NZ_FNEV01000007.1"/>
</dbReference>
<evidence type="ECO:0000256" key="1">
    <source>
        <dbReference type="SAM" id="Phobius"/>
    </source>
</evidence>
<protein>
    <recommendedName>
        <fullName evidence="4">DUF3307 domain-containing protein</fullName>
    </recommendedName>
</protein>
<name>A0A1G8UY90_9BACI</name>
<keyword evidence="3" id="KW-1185">Reference proteome</keyword>
<gene>
    <name evidence="2" type="ORF">SAMN04490247_2439</name>
</gene>
<keyword evidence="1" id="KW-1133">Transmembrane helix</keyword>
<dbReference type="Proteomes" id="UP000199225">
    <property type="component" value="Unassembled WGS sequence"/>
</dbReference>
<dbReference type="Pfam" id="PF11750">
    <property type="entry name" value="DUF3307"/>
    <property type="match status" value="1"/>
</dbReference>
<feature type="transmembrane region" description="Helical" evidence="1">
    <location>
        <begin position="92"/>
        <end position="114"/>
    </location>
</feature>
<dbReference type="OrthoDB" id="5122730at2"/>
<organism evidence="2 3">
    <name type="scientific">Salimicrobium halophilum</name>
    <dbReference type="NCBI Taxonomy" id="86666"/>
    <lineage>
        <taxon>Bacteria</taxon>
        <taxon>Bacillati</taxon>
        <taxon>Bacillota</taxon>
        <taxon>Bacilli</taxon>
        <taxon>Bacillales</taxon>
        <taxon>Bacillaceae</taxon>
        <taxon>Salimicrobium</taxon>
    </lineage>
</organism>
<evidence type="ECO:0000313" key="2">
    <source>
        <dbReference type="EMBL" id="SDJ58065.1"/>
    </source>
</evidence>
<feature type="transmembrane region" description="Helical" evidence="1">
    <location>
        <begin position="41"/>
        <end position="71"/>
    </location>
</feature>
<dbReference type="InterPro" id="IPR021737">
    <property type="entry name" value="Phage_phiKZ_Orf197"/>
</dbReference>
<reference evidence="3" key="1">
    <citation type="submission" date="2016-10" db="EMBL/GenBank/DDBJ databases">
        <authorList>
            <person name="Varghese N."/>
            <person name="Submissions S."/>
        </authorList>
    </citation>
    <scope>NUCLEOTIDE SEQUENCE [LARGE SCALE GENOMIC DNA]</scope>
    <source>
        <strain evidence="3">DSM 4771</strain>
    </source>
</reference>
<evidence type="ECO:0008006" key="4">
    <source>
        <dbReference type="Google" id="ProtNLM"/>
    </source>
</evidence>
<keyword evidence="1" id="KW-0472">Membrane</keyword>
<dbReference type="EMBL" id="FNEV01000007">
    <property type="protein sequence ID" value="SDJ58065.1"/>
    <property type="molecule type" value="Genomic_DNA"/>
</dbReference>
<dbReference type="STRING" id="86666.SAMN04490247_2439"/>
<dbReference type="AlphaFoldDB" id="A0A1G8UY90"/>
<proteinExistence type="predicted"/>